<dbReference type="EMBL" id="MAYW01000051">
    <property type="protein sequence ID" value="ODS32718.1"/>
    <property type="molecule type" value="Genomic_DNA"/>
</dbReference>
<dbReference type="Proteomes" id="UP000094056">
    <property type="component" value="Unassembled WGS sequence"/>
</dbReference>
<feature type="domain" description="Sulfatase-modifying factor enzyme-like" evidence="1">
    <location>
        <begin position="19"/>
        <end position="41"/>
    </location>
</feature>
<comment type="caution">
    <text evidence="2">The sequence shown here is derived from an EMBL/GenBank/DDBJ whole genome shotgun (WGS) entry which is preliminary data.</text>
</comment>
<dbReference type="InterPro" id="IPR005532">
    <property type="entry name" value="SUMF_dom"/>
</dbReference>
<reference evidence="2 3" key="1">
    <citation type="submission" date="2016-07" db="EMBL/GenBank/DDBJ databases">
        <title>Draft genome of Scalindua rubra, obtained from a brine-seawater interface in the Red Sea, sheds light on salt adaptation in anammox bacteria.</title>
        <authorList>
            <person name="Speth D.R."/>
            <person name="Lagkouvardos I."/>
            <person name="Wang Y."/>
            <person name="Qian P.-Y."/>
            <person name="Dutilh B.E."/>
            <person name="Jetten M.S."/>
        </authorList>
    </citation>
    <scope>NUCLEOTIDE SEQUENCE [LARGE SCALE GENOMIC DNA]</scope>
    <source>
        <strain evidence="2">BSI-1</strain>
    </source>
</reference>
<dbReference type="InterPro" id="IPR016187">
    <property type="entry name" value="CTDL_fold"/>
</dbReference>
<gene>
    <name evidence="2" type="ORF">SCARUB_02158</name>
</gene>
<dbReference type="Pfam" id="PF03781">
    <property type="entry name" value="FGE-sulfatase"/>
    <property type="match status" value="1"/>
</dbReference>
<dbReference type="SUPFAM" id="SSF56436">
    <property type="entry name" value="C-type lectin-like"/>
    <property type="match status" value="1"/>
</dbReference>
<dbReference type="Gene3D" id="3.90.1580.10">
    <property type="entry name" value="paralog of FGE (formylglycine-generating enzyme)"/>
    <property type="match status" value="1"/>
</dbReference>
<name>A0A1E3XAU3_9BACT</name>
<protein>
    <submittedName>
        <fullName evidence="2">Formylglycine-generating sulfatase enzyme</fullName>
    </submittedName>
</protein>
<proteinExistence type="predicted"/>
<evidence type="ECO:0000259" key="1">
    <source>
        <dbReference type="Pfam" id="PF03781"/>
    </source>
</evidence>
<accession>A0A1E3XAU3</accession>
<organism evidence="2 3">
    <name type="scientific">Candidatus Scalindua rubra</name>
    <dbReference type="NCBI Taxonomy" id="1872076"/>
    <lineage>
        <taxon>Bacteria</taxon>
        <taxon>Pseudomonadati</taxon>
        <taxon>Planctomycetota</taxon>
        <taxon>Candidatus Brocadiia</taxon>
        <taxon>Candidatus Brocadiales</taxon>
        <taxon>Candidatus Scalinduaceae</taxon>
        <taxon>Candidatus Scalindua</taxon>
    </lineage>
</organism>
<dbReference type="AlphaFoldDB" id="A0A1E3XAU3"/>
<sequence length="59" mass="6795">MSTGYPWDRGSLVPEDFLVVNVSWDDAVAYAEWAGKRLPTNHIVFRCIIPSSELRVWKD</sequence>
<dbReference type="InterPro" id="IPR042095">
    <property type="entry name" value="SUMF_sf"/>
</dbReference>
<evidence type="ECO:0000313" key="3">
    <source>
        <dbReference type="Proteomes" id="UP000094056"/>
    </source>
</evidence>
<evidence type="ECO:0000313" key="2">
    <source>
        <dbReference type="EMBL" id="ODS32718.1"/>
    </source>
</evidence>